<evidence type="ECO:0000313" key="10">
    <source>
        <dbReference type="Proteomes" id="UP001157006"/>
    </source>
</evidence>
<dbReference type="PANTHER" id="PTHR11863">
    <property type="entry name" value="STEROL DESATURASE"/>
    <property type="match status" value="1"/>
</dbReference>
<dbReference type="InterPro" id="IPR021940">
    <property type="entry name" value="CER1-like_C"/>
</dbReference>
<evidence type="ECO:0000256" key="5">
    <source>
        <dbReference type="ARBA" id="ARBA00023136"/>
    </source>
</evidence>
<feature type="transmembrane region" description="Helical" evidence="6">
    <location>
        <begin position="123"/>
        <end position="142"/>
    </location>
</feature>
<keyword evidence="4 6" id="KW-1133">Transmembrane helix</keyword>
<comment type="similarity">
    <text evidence="2">Belongs to the sterol desaturase family.</text>
</comment>
<evidence type="ECO:0000256" key="3">
    <source>
        <dbReference type="ARBA" id="ARBA00022692"/>
    </source>
</evidence>
<evidence type="ECO:0000259" key="8">
    <source>
        <dbReference type="Pfam" id="PF12076"/>
    </source>
</evidence>
<name>A0AAV1AU15_VICFA</name>
<dbReference type="InterPro" id="IPR050307">
    <property type="entry name" value="Sterol_Desaturase_Related"/>
</dbReference>
<comment type="subcellular location">
    <subcellularLocation>
        <location evidence="1">Membrane</location>
        <topology evidence="1">Multi-pass membrane protein</topology>
    </subcellularLocation>
</comment>
<accession>A0AAV1AU15</accession>
<feature type="domain" description="Very-long-chain aldehyde decarbonylase CER1-like C-terminal" evidence="8">
    <location>
        <begin position="447"/>
        <end position="609"/>
    </location>
</feature>
<keyword evidence="5 6" id="KW-0472">Membrane</keyword>
<dbReference type="GO" id="GO:0016020">
    <property type="term" value="C:membrane"/>
    <property type="evidence" value="ECO:0007669"/>
    <property type="project" value="UniProtKB-SubCell"/>
</dbReference>
<proteinExistence type="inferred from homology"/>
<feature type="transmembrane region" description="Helical" evidence="6">
    <location>
        <begin position="322"/>
        <end position="342"/>
    </location>
</feature>
<dbReference type="GO" id="GO:0005506">
    <property type="term" value="F:iron ion binding"/>
    <property type="evidence" value="ECO:0007669"/>
    <property type="project" value="InterPro"/>
</dbReference>
<evidence type="ECO:0000256" key="4">
    <source>
        <dbReference type="ARBA" id="ARBA00022989"/>
    </source>
</evidence>
<dbReference type="InterPro" id="IPR006694">
    <property type="entry name" value="Fatty_acid_hydroxylase"/>
</dbReference>
<dbReference type="EMBL" id="OX451740">
    <property type="protein sequence ID" value="CAI8613865.1"/>
    <property type="molecule type" value="Genomic_DNA"/>
</dbReference>
<keyword evidence="3 6" id="KW-0812">Transmembrane</keyword>
<feature type="domain" description="Fatty acid hydroxylase" evidence="7">
    <location>
        <begin position="134"/>
        <end position="269"/>
    </location>
</feature>
<dbReference type="Pfam" id="PF12076">
    <property type="entry name" value="CER1-like_C"/>
    <property type="match status" value="1"/>
</dbReference>
<sequence>MASKPGILTDWPWKPLGDFKFVILTPWIAHSIYSFIWTQRDPFYHLLFPSMFIRMLHNQIWISISRYQTSKGKCKIVDKGIEFKQVDRETNWDDQILLTALISYIGYMIFPMASNLPWWRTDGVILTAILHAGPVEFLYYWLHRALHHHYLYSRYHSHHHSSIVTEPITSVTHPFAEHLAYFTLFAIPLFTPLFIYKSSVVAIYGYIFYIDFMNNMGHCNFEFFPKKLLAFFPLLKYLSYTPSFHSLHHTKFRTNYSLFMPIYDYIYGTVDASTDSKYEKCLKRAKESPDVVHLTHLTSFDSIYQSRLGFSSLASNPQTSKWYLHLMWPFTMFSMLMTWIFGRAIVLESNTFNDLKLQCWLIPRFQTQYFSKKHSKTVNKLIENAIMEAELNGAKVVSLGLLNEKQLNAHYGLYNKRFQELKIKVVDGSSLVAAIVLNNIPKGTNKVLLRGKFNKVVFAIANALCSKNIEVDVLYKDELKELEQKVTVSKGNLALSSISTSKIWLVGDEWEEDEQMKAPEGSLFIPFSHFPPKKMREGCVYQYTPSMITPNTFMNSHSCENWLPRRVMSAWRIAGIIHALEGWNVDECGDTILDTKKVWEATTRHGFQPLKIYSHKPCVTN</sequence>
<dbReference type="AlphaFoldDB" id="A0AAV1AU15"/>
<evidence type="ECO:0000259" key="7">
    <source>
        <dbReference type="Pfam" id="PF04116"/>
    </source>
</evidence>
<feature type="transmembrane region" description="Helical" evidence="6">
    <location>
        <begin position="96"/>
        <end position="116"/>
    </location>
</feature>
<evidence type="ECO:0000313" key="9">
    <source>
        <dbReference type="EMBL" id="CAI8613865.1"/>
    </source>
</evidence>
<gene>
    <name evidence="9" type="ORF">VFH_V101520</name>
</gene>
<evidence type="ECO:0000256" key="2">
    <source>
        <dbReference type="ARBA" id="ARBA00009324"/>
    </source>
</evidence>
<evidence type="ECO:0000256" key="1">
    <source>
        <dbReference type="ARBA" id="ARBA00004141"/>
    </source>
</evidence>
<keyword evidence="10" id="KW-1185">Reference proteome</keyword>
<organism evidence="9 10">
    <name type="scientific">Vicia faba</name>
    <name type="common">Broad bean</name>
    <name type="synonym">Faba vulgaris</name>
    <dbReference type="NCBI Taxonomy" id="3906"/>
    <lineage>
        <taxon>Eukaryota</taxon>
        <taxon>Viridiplantae</taxon>
        <taxon>Streptophyta</taxon>
        <taxon>Embryophyta</taxon>
        <taxon>Tracheophyta</taxon>
        <taxon>Spermatophyta</taxon>
        <taxon>Magnoliopsida</taxon>
        <taxon>eudicotyledons</taxon>
        <taxon>Gunneridae</taxon>
        <taxon>Pentapetalae</taxon>
        <taxon>rosids</taxon>
        <taxon>fabids</taxon>
        <taxon>Fabales</taxon>
        <taxon>Fabaceae</taxon>
        <taxon>Papilionoideae</taxon>
        <taxon>50 kb inversion clade</taxon>
        <taxon>NPAAA clade</taxon>
        <taxon>Hologalegina</taxon>
        <taxon>IRL clade</taxon>
        <taxon>Fabeae</taxon>
        <taxon>Vicia</taxon>
    </lineage>
</organism>
<dbReference type="Proteomes" id="UP001157006">
    <property type="component" value="Chromosome 5"/>
</dbReference>
<feature type="transmembrane region" description="Helical" evidence="6">
    <location>
        <begin position="179"/>
        <end position="207"/>
    </location>
</feature>
<dbReference type="GO" id="GO:0016491">
    <property type="term" value="F:oxidoreductase activity"/>
    <property type="evidence" value="ECO:0007669"/>
    <property type="project" value="InterPro"/>
</dbReference>
<reference evidence="9 10" key="1">
    <citation type="submission" date="2023-01" db="EMBL/GenBank/DDBJ databases">
        <authorList>
            <person name="Kreplak J."/>
        </authorList>
    </citation>
    <scope>NUCLEOTIDE SEQUENCE [LARGE SCALE GENOMIC DNA]</scope>
</reference>
<protein>
    <submittedName>
        <fullName evidence="9">Uncharacterized protein</fullName>
    </submittedName>
</protein>
<dbReference type="Pfam" id="PF04116">
    <property type="entry name" value="FA_hydroxylase"/>
    <property type="match status" value="1"/>
</dbReference>
<feature type="transmembrane region" description="Helical" evidence="6">
    <location>
        <begin position="21"/>
        <end position="38"/>
    </location>
</feature>
<dbReference type="GO" id="GO:0008610">
    <property type="term" value="P:lipid biosynthetic process"/>
    <property type="evidence" value="ECO:0007669"/>
    <property type="project" value="InterPro"/>
</dbReference>
<evidence type="ECO:0000256" key="6">
    <source>
        <dbReference type="SAM" id="Phobius"/>
    </source>
</evidence>